<comment type="caution">
    <text evidence="9">The sequence shown here is derived from an EMBL/GenBank/DDBJ whole genome shotgun (WGS) entry which is preliminary data.</text>
</comment>
<evidence type="ECO:0000256" key="5">
    <source>
        <dbReference type="ARBA" id="ARBA00022839"/>
    </source>
</evidence>
<dbReference type="Proteomes" id="UP000052012">
    <property type="component" value="Unassembled WGS sequence"/>
</dbReference>
<keyword evidence="10" id="KW-1185">Reference proteome</keyword>
<dbReference type="GO" id="GO:0005829">
    <property type="term" value="C:cytosol"/>
    <property type="evidence" value="ECO:0007669"/>
    <property type="project" value="TreeGrafter"/>
</dbReference>
<dbReference type="PANTHER" id="PTHR30231:SF42">
    <property type="entry name" value="EXONUCLEASE"/>
    <property type="match status" value="1"/>
</dbReference>
<evidence type="ECO:0000313" key="9">
    <source>
        <dbReference type="EMBL" id="KRM67693.1"/>
    </source>
</evidence>
<evidence type="ECO:0000256" key="7">
    <source>
        <dbReference type="ARBA" id="ARBA00070925"/>
    </source>
</evidence>
<dbReference type="Gene3D" id="3.30.420.10">
    <property type="entry name" value="Ribonuclease H-like superfamily/Ribonuclease H"/>
    <property type="match status" value="1"/>
</dbReference>
<proteinExistence type="predicted"/>
<dbReference type="CDD" id="cd06130">
    <property type="entry name" value="DNA_pol_III_epsilon_like"/>
    <property type="match status" value="1"/>
</dbReference>
<evidence type="ECO:0000256" key="4">
    <source>
        <dbReference type="ARBA" id="ARBA00022722"/>
    </source>
</evidence>
<protein>
    <recommendedName>
        <fullName evidence="7">DNA polymerase III polC-type</fullName>
    </recommendedName>
</protein>
<keyword evidence="6" id="KW-0239">DNA-directed DNA polymerase</keyword>
<dbReference type="OrthoDB" id="9803913at2"/>
<evidence type="ECO:0000256" key="6">
    <source>
        <dbReference type="ARBA" id="ARBA00022932"/>
    </source>
</evidence>
<dbReference type="Pfam" id="PF00929">
    <property type="entry name" value="RNase_T"/>
    <property type="match status" value="1"/>
</dbReference>
<keyword evidence="1" id="KW-0808">Transferase</keyword>
<dbReference type="InterPro" id="IPR036397">
    <property type="entry name" value="RNaseH_sf"/>
</dbReference>
<dbReference type="NCBIfam" id="TIGR00573">
    <property type="entry name" value="dnaq"/>
    <property type="match status" value="1"/>
</dbReference>
<dbReference type="FunFam" id="3.30.420.10:FF:000045">
    <property type="entry name" value="3'-5' exonuclease DinG"/>
    <property type="match status" value="1"/>
</dbReference>
<dbReference type="EMBL" id="AYYQ01000035">
    <property type="protein sequence ID" value="KRM67693.1"/>
    <property type="molecule type" value="Genomic_DNA"/>
</dbReference>
<keyword evidence="4" id="KW-0540">Nuclease</keyword>
<sequence length="178" mass="20698">MNFIAIDFETAASKRASACSVALTIVRNNQVIDEFYSLINPEVDFNWRNIKVHGIHTKDVEDAPTFPEIWEHIKTFFTSNQLVIAHNAPFDNSVIKQSIIRYNLEMPKYLTLDTLKTSKELYKELENHKLNTVCDKLNIELKHHHNALDDSLACANILINQYKNHGKDFIQKFIRLKK</sequence>
<dbReference type="GO" id="GO:0003887">
    <property type="term" value="F:DNA-directed DNA polymerase activity"/>
    <property type="evidence" value="ECO:0007669"/>
    <property type="project" value="UniProtKB-KW"/>
</dbReference>
<gene>
    <name evidence="9" type="ORF">FD06_GL000410</name>
</gene>
<dbReference type="InterPro" id="IPR013520">
    <property type="entry name" value="Ribonucl_H"/>
</dbReference>
<organism evidence="9 10">
    <name type="scientific">Apilactobacillus ozensis DSM 23829 = JCM 17196</name>
    <dbReference type="NCBI Taxonomy" id="1423781"/>
    <lineage>
        <taxon>Bacteria</taxon>
        <taxon>Bacillati</taxon>
        <taxon>Bacillota</taxon>
        <taxon>Bacilli</taxon>
        <taxon>Lactobacillales</taxon>
        <taxon>Lactobacillaceae</taxon>
        <taxon>Apilactobacillus</taxon>
    </lineage>
</organism>
<accession>A0A0R2AL26</accession>
<keyword evidence="2" id="KW-0548">Nucleotidyltransferase</keyword>
<dbReference type="SMART" id="SM00479">
    <property type="entry name" value="EXOIII"/>
    <property type="match status" value="1"/>
</dbReference>
<dbReference type="InterPro" id="IPR012337">
    <property type="entry name" value="RNaseH-like_sf"/>
</dbReference>
<dbReference type="PANTHER" id="PTHR30231">
    <property type="entry name" value="DNA POLYMERASE III SUBUNIT EPSILON"/>
    <property type="match status" value="1"/>
</dbReference>
<dbReference type="AlphaFoldDB" id="A0A0R2AL26"/>
<dbReference type="GO" id="GO:0003677">
    <property type="term" value="F:DNA binding"/>
    <property type="evidence" value="ECO:0007669"/>
    <property type="project" value="InterPro"/>
</dbReference>
<keyword evidence="5 9" id="KW-0378">Hydrolase</keyword>
<evidence type="ECO:0000256" key="1">
    <source>
        <dbReference type="ARBA" id="ARBA00022679"/>
    </source>
</evidence>
<dbReference type="SUPFAM" id="SSF53098">
    <property type="entry name" value="Ribonuclease H-like"/>
    <property type="match status" value="1"/>
</dbReference>
<name>A0A0R2AL26_9LACO</name>
<reference evidence="9 10" key="1">
    <citation type="journal article" date="2015" name="Genome Announc.">
        <title>Expanding the biotechnology potential of lactobacilli through comparative genomics of 213 strains and associated genera.</title>
        <authorList>
            <person name="Sun Z."/>
            <person name="Harris H.M."/>
            <person name="McCann A."/>
            <person name="Guo C."/>
            <person name="Argimon S."/>
            <person name="Zhang W."/>
            <person name="Yang X."/>
            <person name="Jeffery I.B."/>
            <person name="Cooney J.C."/>
            <person name="Kagawa T.F."/>
            <person name="Liu W."/>
            <person name="Song Y."/>
            <person name="Salvetti E."/>
            <person name="Wrobel A."/>
            <person name="Rasinkangas P."/>
            <person name="Parkhill J."/>
            <person name="Rea M.C."/>
            <person name="O'Sullivan O."/>
            <person name="Ritari J."/>
            <person name="Douillard F.P."/>
            <person name="Paul Ross R."/>
            <person name="Yang R."/>
            <person name="Briner A.E."/>
            <person name="Felis G.E."/>
            <person name="de Vos W.M."/>
            <person name="Barrangou R."/>
            <person name="Klaenhammer T.R."/>
            <person name="Caufield P.W."/>
            <person name="Cui Y."/>
            <person name="Zhang H."/>
            <person name="O'Toole P.W."/>
        </authorList>
    </citation>
    <scope>NUCLEOTIDE SEQUENCE [LARGE SCALE GENOMIC DNA]</scope>
    <source>
        <strain evidence="9 10">DSM 23829</strain>
    </source>
</reference>
<evidence type="ECO:0000256" key="3">
    <source>
        <dbReference type="ARBA" id="ARBA00022705"/>
    </source>
</evidence>
<dbReference type="STRING" id="1423781.FD06_GL000410"/>
<evidence type="ECO:0000259" key="8">
    <source>
        <dbReference type="SMART" id="SM00479"/>
    </source>
</evidence>
<keyword evidence="5 9" id="KW-0269">Exonuclease</keyword>
<evidence type="ECO:0000313" key="10">
    <source>
        <dbReference type="Proteomes" id="UP000052012"/>
    </source>
</evidence>
<evidence type="ECO:0000256" key="2">
    <source>
        <dbReference type="ARBA" id="ARBA00022695"/>
    </source>
</evidence>
<keyword evidence="3" id="KW-0235">DNA replication</keyword>
<dbReference type="RefSeq" id="WP_056966631.1">
    <property type="nucleotide sequence ID" value="NZ_AYYQ01000035.1"/>
</dbReference>
<dbReference type="InterPro" id="IPR006054">
    <property type="entry name" value="DnaQ"/>
</dbReference>
<feature type="domain" description="Exonuclease" evidence="8">
    <location>
        <begin position="2"/>
        <end position="167"/>
    </location>
</feature>
<dbReference type="GO" id="GO:0008408">
    <property type="term" value="F:3'-5' exonuclease activity"/>
    <property type="evidence" value="ECO:0007669"/>
    <property type="project" value="TreeGrafter"/>
</dbReference>
<dbReference type="GO" id="GO:0006260">
    <property type="term" value="P:DNA replication"/>
    <property type="evidence" value="ECO:0007669"/>
    <property type="project" value="UniProtKB-KW"/>
</dbReference>
<dbReference type="PATRIC" id="fig|1423781.4.peg.421"/>